<dbReference type="Pfam" id="PF00491">
    <property type="entry name" value="Arginase"/>
    <property type="match status" value="1"/>
</dbReference>
<dbReference type="GO" id="GO:0005829">
    <property type="term" value="C:cytosol"/>
    <property type="evidence" value="ECO:0007669"/>
    <property type="project" value="TreeGrafter"/>
</dbReference>
<dbReference type="AlphaFoldDB" id="A0A3Q9FPQ0"/>
<dbReference type="InterPro" id="IPR014033">
    <property type="entry name" value="Arginase"/>
</dbReference>
<dbReference type="EMBL" id="CP034562">
    <property type="protein sequence ID" value="AZQ62486.1"/>
    <property type="molecule type" value="Genomic_DNA"/>
</dbReference>
<dbReference type="PROSITE" id="PS51409">
    <property type="entry name" value="ARGINASE_2"/>
    <property type="match status" value="1"/>
</dbReference>
<dbReference type="InterPro" id="IPR006035">
    <property type="entry name" value="Ureohydrolase"/>
</dbReference>
<evidence type="ECO:0000313" key="11">
    <source>
        <dbReference type="EMBL" id="AZQ62486.1"/>
    </source>
</evidence>
<keyword evidence="4 10" id="KW-0056">Arginine metabolism</keyword>
<comment type="pathway">
    <text evidence="1">Nitrogen metabolism; urea cycle; L-ornithine and urea from L-arginine: step 1/1.</text>
</comment>
<dbReference type="RefSeq" id="WP_126614036.1">
    <property type="nucleotide sequence ID" value="NZ_CP034562.1"/>
</dbReference>
<keyword evidence="12" id="KW-1185">Reference proteome</keyword>
<dbReference type="GO" id="GO:0030145">
    <property type="term" value="F:manganese ion binding"/>
    <property type="evidence" value="ECO:0007669"/>
    <property type="project" value="TreeGrafter"/>
</dbReference>
<name>A0A3Q9FPQ0_9BACT</name>
<dbReference type="GO" id="GO:0006525">
    <property type="term" value="P:arginine metabolic process"/>
    <property type="evidence" value="ECO:0007669"/>
    <property type="project" value="UniProtKB-KW"/>
</dbReference>
<reference evidence="11 12" key="1">
    <citation type="submission" date="2018-12" db="EMBL/GenBank/DDBJ databases">
        <title>Flammeovirga pectinis sp. nov., isolated from the gut of the Korean scallop, Patinopecten yessoensis.</title>
        <authorList>
            <person name="Bae J.-W."/>
            <person name="Jeong Y.-S."/>
            <person name="Kang W."/>
        </authorList>
    </citation>
    <scope>NUCLEOTIDE SEQUENCE [LARGE SCALE GENOMIC DNA]</scope>
    <source>
        <strain evidence="11 12">L12M1</strain>
    </source>
</reference>
<evidence type="ECO:0000256" key="5">
    <source>
        <dbReference type="ARBA" id="ARBA00022723"/>
    </source>
</evidence>
<protein>
    <recommendedName>
        <fullName evidence="3 8">Arginase</fullName>
        <ecNumber evidence="2 8">3.5.3.1</ecNumber>
    </recommendedName>
</protein>
<evidence type="ECO:0000256" key="4">
    <source>
        <dbReference type="ARBA" id="ARBA00022503"/>
    </source>
</evidence>
<evidence type="ECO:0000313" key="12">
    <source>
        <dbReference type="Proteomes" id="UP000267268"/>
    </source>
</evidence>
<evidence type="ECO:0000256" key="3">
    <source>
        <dbReference type="ARBA" id="ARBA00018123"/>
    </source>
</evidence>
<dbReference type="EC" id="3.5.3.1" evidence="2 8"/>
<dbReference type="SUPFAM" id="SSF52768">
    <property type="entry name" value="Arginase/deacetylase"/>
    <property type="match status" value="1"/>
</dbReference>
<dbReference type="GO" id="GO:0004053">
    <property type="term" value="F:arginase activity"/>
    <property type="evidence" value="ECO:0007669"/>
    <property type="project" value="UniProtKB-UniRule"/>
</dbReference>
<evidence type="ECO:0000256" key="1">
    <source>
        <dbReference type="ARBA" id="ARBA00005098"/>
    </source>
</evidence>
<dbReference type="NCBIfam" id="TIGR01229">
    <property type="entry name" value="rocF_arginase"/>
    <property type="match status" value="1"/>
</dbReference>
<sequence length="321" mass="34946">MNDIKVLTVRSEIAAGTRGAGMGIDALIVASLGQQSTFFNENTIQNIDDVNNILFKNNNFPNAKHIDGVLTMLKRVSNNTYDTLASGQTPIVLAGDHSTAAGTISGIKQAYPNQRLGVIWIDAHADFHSPYTTPSGNMHGMPLSMVTYVDNTEEGVNSPSLETVEYWEEIKQVGTKEAKVRPEDIVFIGVRDTEGPEDVILDKFGIRNISVDEVRKNGPEVMANDALNILKECDMIYISFDVDSMDPTISKGTGTPVANGLTVEEALAINKTLVVDEKVVCWEMVEVNPTLDQNNIMANNAFKILNETVKSLKGKSISLVG</sequence>
<evidence type="ECO:0000256" key="9">
    <source>
        <dbReference type="PROSITE-ProRule" id="PRU00742"/>
    </source>
</evidence>
<keyword evidence="5 10" id="KW-0479">Metal-binding</keyword>
<dbReference type="Gene3D" id="3.40.800.10">
    <property type="entry name" value="Ureohydrolase domain"/>
    <property type="match status" value="1"/>
</dbReference>
<dbReference type="KEGG" id="fll:EI427_09610"/>
<dbReference type="OrthoDB" id="9788689at2"/>
<accession>A0A3Q9FPQ0</accession>
<dbReference type="PANTHER" id="PTHR43782:SF3">
    <property type="entry name" value="ARGINASE"/>
    <property type="match status" value="1"/>
</dbReference>
<dbReference type="InterPro" id="IPR023696">
    <property type="entry name" value="Ureohydrolase_dom_sf"/>
</dbReference>
<dbReference type="CDD" id="cd09989">
    <property type="entry name" value="Arginase"/>
    <property type="match status" value="1"/>
</dbReference>
<keyword evidence="6 10" id="KW-0378">Hydrolase</keyword>
<proteinExistence type="inferred from homology"/>
<evidence type="ECO:0000256" key="10">
    <source>
        <dbReference type="RuleBase" id="RU361159"/>
    </source>
</evidence>
<dbReference type="PANTHER" id="PTHR43782">
    <property type="entry name" value="ARGINASE"/>
    <property type="match status" value="1"/>
</dbReference>
<dbReference type="PRINTS" id="PR00116">
    <property type="entry name" value="ARGINASE"/>
</dbReference>
<evidence type="ECO:0000256" key="2">
    <source>
        <dbReference type="ARBA" id="ARBA00012168"/>
    </source>
</evidence>
<evidence type="ECO:0000256" key="6">
    <source>
        <dbReference type="ARBA" id="ARBA00022801"/>
    </source>
</evidence>
<evidence type="ECO:0000256" key="7">
    <source>
        <dbReference type="ARBA" id="ARBA00023211"/>
    </source>
</evidence>
<evidence type="ECO:0000256" key="8">
    <source>
        <dbReference type="NCBIfam" id="TIGR01229"/>
    </source>
</evidence>
<comment type="catalytic activity">
    <reaction evidence="10">
        <text>L-arginine + H2O = urea + L-ornithine</text>
        <dbReference type="Rhea" id="RHEA:20569"/>
        <dbReference type="ChEBI" id="CHEBI:15377"/>
        <dbReference type="ChEBI" id="CHEBI:16199"/>
        <dbReference type="ChEBI" id="CHEBI:32682"/>
        <dbReference type="ChEBI" id="CHEBI:46911"/>
        <dbReference type="EC" id="3.5.3.1"/>
    </reaction>
</comment>
<keyword evidence="7 10" id="KW-0464">Manganese</keyword>
<organism evidence="11 12">
    <name type="scientific">Flammeovirga pectinis</name>
    <dbReference type="NCBI Taxonomy" id="2494373"/>
    <lineage>
        <taxon>Bacteria</taxon>
        <taxon>Pseudomonadati</taxon>
        <taxon>Bacteroidota</taxon>
        <taxon>Cytophagia</taxon>
        <taxon>Cytophagales</taxon>
        <taxon>Flammeovirgaceae</taxon>
        <taxon>Flammeovirga</taxon>
    </lineage>
</organism>
<comment type="cofactor">
    <cofactor evidence="10">
        <name>Mn(2+)</name>
        <dbReference type="ChEBI" id="CHEBI:29035"/>
    </cofactor>
    <text evidence="10">Binds 2 manganese ions per subunit.</text>
</comment>
<gene>
    <name evidence="11" type="primary">rocF</name>
    <name evidence="11" type="ORF">EI427_09610</name>
</gene>
<dbReference type="Proteomes" id="UP000267268">
    <property type="component" value="Chromosome 1"/>
</dbReference>
<comment type="similarity">
    <text evidence="9 10">Belongs to the arginase family.</text>
</comment>